<accession>A0AAW0ZYH4</accession>
<evidence type="ECO:0000256" key="1">
    <source>
        <dbReference type="SAM" id="MobiDB-lite"/>
    </source>
</evidence>
<proteinExistence type="predicted"/>
<evidence type="ECO:0000313" key="2">
    <source>
        <dbReference type="EMBL" id="KAK9302827.1"/>
    </source>
</evidence>
<name>A0AAW0ZYH4_9HYME</name>
<dbReference type="AlphaFoldDB" id="A0AAW0ZYH4"/>
<evidence type="ECO:0000313" key="3">
    <source>
        <dbReference type="Proteomes" id="UP001432146"/>
    </source>
</evidence>
<sequence>MFQEFLREIEKLKNEMSEERKIWREEWDRERKEDRKERKEWKMQLERRMKEMEERERRISELEEREKRGKRESRRNNIVIKGAKWKETGVQEVKEFLKENLKLDVEVEESWKVRKDKGAETVVMKLREQMSKKQIMTRKKNLKTGVYIDNDLTQKEREIQGKLKKLAGEKRREGKKTSVGYKKIRIDKKWYIWNERKETLKEVIEKDKY</sequence>
<dbReference type="EMBL" id="JAWNGG020000089">
    <property type="protein sequence ID" value="KAK9302827.1"/>
    <property type="molecule type" value="Genomic_DNA"/>
</dbReference>
<gene>
    <name evidence="2" type="ORF">QLX08_005316</name>
</gene>
<protein>
    <submittedName>
        <fullName evidence="2">Uncharacterized protein</fullName>
    </submittedName>
</protein>
<comment type="caution">
    <text evidence="2">The sequence shown here is derived from an EMBL/GenBank/DDBJ whole genome shotgun (WGS) entry which is preliminary data.</text>
</comment>
<reference evidence="2 3" key="1">
    <citation type="submission" date="2024-05" db="EMBL/GenBank/DDBJ databases">
        <title>The nuclear and mitochondrial genome assemblies of Tetragonisca angustula (Apidae: Meliponini), a tiny yet remarkable pollinator in the Neotropics.</title>
        <authorList>
            <person name="Ferrari R."/>
            <person name="Ricardo P.C."/>
            <person name="Dias F.C."/>
            <person name="Araujo N.S."/>
            <person name="Soares D.O."/>
            <person name="Zhou Q.-S."/>
            <person name="Zhu C.-D."/>
            <person name="Coutinho L."/>
            <person name="Airas M.C."/>
            <person name="Batista T.M."/>
        </authorList>
    </citation>
    <scope>NUCLEOTIDE SEQUENCE [LARGE SCALE GENOMIC DNA]</scope>
    <source>
        <strain evidence="2">ASF017062</strain>
        <tissue evidence="2">Abdomen</tissue>
    </source>
</reference>
<organism evidence="2 3">
    <name type="scientific">Tetragonisca angustula</name>
    <dbReference type="NCBI Taxonomy" id="166442"/>
    <lineage>
        <taxon>Eukaryota</taxon>
        <taxon>Metazoa</taxon>
        <taxon>Ecdysozoa</taxon>
        <taxon>Arthropoda</taxon>
        <taxon>Hexapoda</taxon>
        <taxon>Insecta</taxon>
        <taxon>Pterygota</taxon>
        <taxon>Neoptera</taxon>
        <taxon>Endopterygota</taxon>
        <taxon>Hymenoptera</taxon>
        <taxon>Apocrita</taxon>
        <taxon>Aculeata</taxon>
        <taxon>Apoidea</taxon>
        <taxon>Anthophila</taxon>
        <taxon>Apidae</taxon>
        <taxon>Tetragonisca</taxon>
    </lineage>
</organism>
<keyword evidence="3" id="KW-1185">Reference proteome</keyword>
<dbReference type="Proteomes" id="UP001432146">
    <property type="component" value="Unassembled WGS sequence"/>
</dbReference>
<feature type="compositionally biased region" description="Basic and acidic residues" evidence="1">
    <location>
        <begin position="50"/>
        <end position="69"/>
    </location>
</feature>
<feature type="region of interest" description="Disordered" evidence="1">
    <location>
        <begin position="50"/>
        <end position="73"/>
    </location>
</feature>